<dbReference type="Pfam" id="PF13280">
    <property type="entry name" value="WYL"/>
    <property type="match status" value="1"/>
</dbReference>
<proteinExistence type="predicted"/>
<dbReference type="InterPro" id="IPR026881">
    <property type="entry name" value="WYL_dom"/>
</dbReference>
<dbReference type="PANTHER" id="PTHR34580:SF1">
    <property type="entry name" value="PROTEIN PAFC"/>
    <property type="match status" value="1"/>
</dbReference>
<evidence type="ECO:0000259" key="1">
    <source>
        <dbReference type="Pfam" id="PF13280"/>
    </source>
</evidence>
<feature type="domain" description="WYL" evidence="1">
    <location>
        <begin position="68"/>
        <end position="133"/>
    </location>
</feature>
<dbReference type="PROSITE" id="PS52050">
    <property type="entry name" value="WYL"/>
    <property type="match status" value="1"/>
</dbReference>
<sequence>MEGYVLNKTLLSSSEQDKILMALENIQVTSNQVDDLILKLKSLFQKGGKDWIQVDLGGWGMDKEETQKFDILREAILSKRYIKLNYYDAVSNLTERIVKPARLVFKGKSWYLQAYCELKQDYRTFKLFRIQKAIMLDEQFEENLVPPEIESDTFCALKEITFKADKGQRIRIYEEFHRDDIEEHEEYMLVKTKLPVDQWLLGYILSFGGGIEVIEPKEVRDFIKIEIEKLNKIYK</sequence>
<dbReference type="InterPro" id="IPR051534">
    <property type="entry name" value="CBASS_pafABC_assoc_protein"/>
</dbReference>
<reference evidence="3" key="1">
    <citation type="submission" date="2019-08" db="EMBL/GenBank/DDBJ databases">
        <authorList>
            <person name="Kucharzyk K."/>
            <person name="Murdoch R.W."/>
            <person name="Higgins S."/>
            <person name="Loffler F."/>
        </authorList>
    </citation>
    <scope>NUCLEOTIDE SEQUENCE</scope>
</reference>
<gene>
    <name evidence="3" type="ORF">SDC9_148410</name>
</gene>
<dbReference type="AlphaFoldDB" id="A0A645EKG5"/>
<evidence type="ECO:0000259" key="2">
    <source>
        <dbReference type="Pfam" id="PF25583"/>
    </source>
</evidence>
<evidence type="ECO:0000313" key="3">
    <source>
        <dbReference type="EMBL" id="MPN01204.1"/>
    </source>
</evidence>
<accession>A0A645EKG5</accession>
<comment type="caution">
    <text evidence="3">The sequence shown here is derived from an EMBL/GenBank/DDBJ whole genome shotgun (WGS) entry which is preliminary data.</text>
</comment>
<feature type="domain" description="WCX" evidence="2">
    <location>
        <begin position="160"/>
        <end position="229"/>
    </location>
</feature>
<dbReference type="InterPro" id="IPR057727">
    <property type="entry name" value="WCX_dom"/>
</dbReference>
<name>A0A645EKG5_9ZZZZ</name>
<protein>
    <submittedName>
        <fullName evidence="3">Uncharacterized protein</fullName>
    </submittedName>
</protein>
<dbReference type="PANTHER" id="PTHR34580">
    <property type="match status" value="1"/>
</dbReference>
<organism evidence="3">
    <name type="scientific">bioreactor metagenome</name>
    <dbReference type="NCBI Taxonomy" id="1076179"/>
    <lineage>
        <taxon>unclassified sequences</taxon>
        <taxon>metagenomes</taxon>
        <taxon>ecological metagenomes</taxon>
    </lineage>
</organism>
<dbReference type="EMBL" id="VSSQ01047227">
    <property type="protein sequence ID" value="MPN01204.1"/>
    <property type="molecule type" value="Genomic_DNA"/>
</dbReference>
<dbReference type="Pfam" id="PF25583">
    <property type="entry name" value="WCX"/>
    <property type="match status" value="1"/>
</dbReference>